<evidence type="ECO:0000313" key="11">
    <source>
        <dbReference type="EMBL" id="MFC3833564.1"/>
    </source>
</evidence>
<comment type="cofactor">
    <cofactor evidence="1">
        <name>Mn(2+)</name>
        <dbReference type="ChEBI" id="CHEBI:29035"/>
    </cofactor>
</comment>
<keyword evidence="12" id="KW-1185">Reference proteome</keyword>
<accession>A0ABV7Z976</accession>
<keyword evidence="3" id="KW-0479">Metal-binding</keyword>
<evidence type="ECO:0000256" key="4">
    <source>
        <dbReference type="ARBA" id="ARBA00022801"/>
    </source>
</evidence>
<gene>
    <name evidence="11" type="ORF">ACFOSB_11910</name>
</gene>
<evidence type="ECO:0000256" key="2">
    <source>
        <dbReference type="ARBA" id="ARBA00010141"/>
    </source>
</evidence>
<evidence type="ECO:0000313" key="12">
    <source>
        <dbReference type="Proteomes" id="UP001595803"/>
    </source>
</evidence>
<evidence type="ECO:0000256" key="1">
    <source>
        <dbReference type="ARBA" id="ARBA00001936"/>
    </source>
</evidence>
<organism evidence="11 12">
    <name type="scientific">Deinococcus rufus</name>
    <dbReference type="NCBI Taxonomy" id="2136097"/>
    <lineage>
        <taxon>Bacteria</taxon>
        <taxon>Thermotogati</taxon>
        <taxon>Deinococcota</taxon>
        <taxon>Deinococci</taxon>
        <taxon>Deinococcales</taxon>
        <taxon>Deinococcaceae</taxon>
        <taxon>Deinococcus</taxon>
    </lineage>
</organism>
<dbReference type="InterPro" id="IPR001088">
    <property type="entry name" value="Glyco_hydro_4"/>
</dbReference>
<dbReference type="PRINTS" id="PR00732">
    <property type="entry name" value="GLHYDRLASE4"/>
</dbReference>
<comment type="similarity">
    <text evidence="2 9">Belongs to the glycosyl hydrolase 4 family.</text>
</comment>
<keyword evidence="5 9" id="KW-0520">NAD</keyword>
<dbReference type="RefSeq" id="WP_322474980.1">
    <property type="nucleotide sequence ID" value="NZ_JBHRZG010000012.1"/>
</dbReference>
<feature type="domain" description="Glycosyl hydrolase family 4 C-terminal" evidence="10">
    <location>
        <begin position="193"/>
        <end position="414"/>
    </location>
</feature>
<proteinExistence type="inferred from homology"/>
<evidence type="ECO:0000256" key="7">
    <source>
        <dbReference type="ARBA" id="ARBA00023277"/>
    </source>
</evidence>
<comment type="caution">
    <text evidence="11">The sequence shown here is derived from an EMBL/GenBank/DDBJ whole genome shotgun (WGS) entry which is preliminary data.</text>
</comment>
<evidence type="ECO:0000256" key="8">
    <source>
        <dbReference type="ARBA" id="ARBA00023295"/>
    </source>
</evidence>
<evidence type="ECO:0000256" key="6">
    <source>
        <dbReference type="ARBA" id="ARBA00023211"/>
    </source>
</evidence>
<sequence length="451" mass="49045">MSKVTIIGAGSAVFAQQMITDVLAIPGLERGEFALIDTDAARLEAAHDLAELTVARSGKAFTVSASTDRRAVLPGTDFVINTIEVSGLRNVQHDYDIPLRYGVDQCIGDTTGPGGVMKFLRTAPAWLAILRDLHELAPAATVLNYTNPMSALVLLSARATPVKVYGLCHSVQNTLAELAGYLELPVAELTYRCAGVNHLSWFTELRWRGEDVLPRLRAAMQRPEIYEQDIVRFEMLRHFGAFPTESSGHFSEYVPYFRSRPDLVSRYTRAAYKGESGYYAHHWPHWREEHAAQVADLVARERAGEAAIDLTRSPEFASNIIEGMTLNRPQTITCNLPNAAPGGLLIDNLLADGVVEVGCTVDGAGVHPQPYGRLPEALAAIDRSHQAVHSLLADAVLHGDPERAVQALMLDPLTASVCSLAEIRSMFGELVAAERTDLPAFLSGEPQGVTA</sequence>
<dbReference type="Proteomes" id="UP001595803">
    <property type="component" value="Unassembled WGS sequence"/>
</dbReference>
<name>A0ABV7Z976_9DEIO</name>
<evidence type="ECO:0000259" key="10">
    <source>
        <dbReference type="Pfam" id="PF11975"/>
    </source>
</evidence>
<keyword evidence="7" id="KW-0119">Carbohydrate metabolism</keyword>
<dbReference type="Pfam" id="PF11975">
    <property type="entry name" value="Glyco_hydro_4C"/>
    <property type="match status" value="1"/>
</dbReference>
<comment type="cofactor">
    <cofactor evidence="9">
        <name>NAD(+)</name>
        <dbReference type="ChEBI" id="CHEBI:57540"/>
    </cofactor>
    <text evidence="9">Binds 1 NAD(+) per subunit.</text>
</comment>
<reference evidence="12" key="1">
    <citation type="journal article" date="2019" name="Int. J. Syst. Evol. Microbiol.">
        <title>The Global Catalogue of Microorganisms (GCM) 10K type strain sequencing project: providing services to taxonomists for standard genome sequencing and annotation.</title>
        <authorList>
            <consortium name="The Broad Institute Genomics Platform"/>
            <consortium name="The Broad Institute Genome Sequencing Center for Infectious Disease"/>
            <person name="Wu L."/>
            <person name="Ma J."/>
        </authorList>
    </citation>
    <scope>NUCLEOTIDE SEQUENCE [LARGE SCALE GENOMIC DNA]</scope>
    <source>
        <strain evidence="12">CCTCC AB 2017081</strain>
    </source>
</reference>
<dbReference type="InterPro" id="IPR053715">
    <property type="entry name" value="GH4_Enzyme_sf"/>
</dbReference>
<protein>
    <submittedName>
        <fullName evidence="11">Alpha-glucosidase/alpha-galactosidase</fullName>
    </submittedName>
</protein>
<dbReference type="PANTHER" id="PTHR32092">
    <property type="entry name" value="6-PHOSPHO-BETA-GLUCOSIDASE-RELATED"/>
    <property type="match status" value="1"/>
</dbReference>
<keyword evidence="4 9" id="KW-0378">Hydrolase</keyword>
<dbReference type="InterPro" id="IPR036291">
    <property type="entry name" value="NAD(P)-bd_dom_sf"/>
</dbReference>
<evidence type="ECO:0000256" key="3">
    <source>
        <dbReference type="ARBA" id="ARBA00022723"/>
    </source>
</evidence>
<dbReference type="PANTHER" id="PTHR32092:SF6">
    <property type="entry name" value="ALPHA-GALACTOSIDASE"/>
    <property type="match status" value="1"/>
</dbReference>
<dbReference type="EMBL" id="JBHRZG010000012">
    <property type="protein sequence ID" value="MFC3833564.1"/>
    <property type="molecule type" value="Genomic_DNA"/>
</dbReference>
<keyword evidence="8 9" id="KW-0326">Glycosidase</keyword>
<evidence type="ECO:0000256" key="9">
    <source>
        <dbReference type="RuleBase" id="RU361152"/>
    </source>
</evidence>
<dbReference type="SUPFAM" id="SSF51735">
    <property type="entry name" value="NAD(P)-binding Rossmann-fold domains"/>
    <property type="match status" value="1"/>
</dbReference>
<dbReference type="InterPro" id="IPR015955">
    <property type="entry name" value="Lactate_DH/Glyco_Ohase_4_C"/>
</dbReference>
<dbReference type="SUPFAM" id="SSF56327">
    <property type="entry name" value="LDH C-terminal domain-like"/>
    <property type="match status" value="1"/>
</dbReference>
<keyword evidence="6" id="KW-0464">Manganese</keyword>
<dbReference type="Gene3D" id="3.90.1820.10">
    <property type="entry name" value="AglA-like glucosidase"/>
    <property type="match status" value="1"/>
</dbReference>
<dbReference type="InterPro" id="IPR022616">
    <property type="entry name" value="Glyco_hydro_4_C"/>
</dbReference>
<dbReference type="Pfam" id="PF02056">
    <property type="entry name" value="Glyco_hydro_4"/>
    <property type="match status" value="1"/>
</dbReference>
<evidence type="ECO:0000256" key="5">
    <source>
        <dbReference type="ARBA" id="ARBA00023027"/>
    </source>
</evidence>